<keyword evidence="5 9" id="KW-1133">Transmembrane helix</keyword>
<keyword evidence="11" id="KW-1185">Reference proteome</keyword>
<name>A0A8H3YFH9_9TREE</name>
<evidence type="ECO:0000313" key="11">
    <source>
        <dbReference type="Proteomes" id="UP000620104"/>
    </source>
</evidence>
<dbReference type="GO" id="GO:1903425">
    <property type="term" value="F:fluoride transmembrane transporter activity"/>
    <property type="evidence" value="ECO:0007669"/>
    <property type="project" value="TreeGrafter"/>
</dbReference>
<dbReference type="OrthoDB" id="409792at2759"/>
<accession>A0A8H3YFH9</accession>
<keyword evidence="6 9" id="KW-0472">Membrane</keyword>
<keyword evidence="4 9" id="KW-0812">Transmembrane</keyword>
<evidence type="ECO:0000256" key="3">
    <source>
        <dbReference type="ARBA" id="ARBA00022475"/>
    </source>
</evidence>
<sequence length="335" mass="36461">MRQIATYAGLIPMAFFGVLIRLGFEALGDYEGRTVYPVLWAQGVGCAIMGTSLSLKSEIHEFYPPLYTALTTGLAGSTTSFSSWMLDGFESFANLGHYDRGGLRDAMDGLAYSFSTLAVSIACLLFGQFSGSLIQHWLDTYREKSHRRANNSIGLEKKQMRIKTNDYQHTIVFDSVSIALACAFYAGALAAYFAGPRQWRPDVTFALLLGPPGAILRFMLAKINTKGRFLTRFPMGTFVANMLASGVVSASYVVQRTAYNTGLTTTGCDAMIALEQGFCGCLSTVSTFAVEIRSIDRARWKATYVLTSVVLGHALVLAIVGGVKWSPEGLGPFCR</sequence>
<keyword evidence="3" id="KW-1003">Cell membrane</keyword>
<feature type="transmembrane region" description="Helical" evidence="9">
    <location>
        <begin position="7"/>
        <end position="24"/>
    </location>
</feature>
<feature type="transmembrane region" description="Helical" evidence="9">
    <location>
        <begin position="270"/>
        <end position="290"/>
    </location>
</feature>
<reference evidence="10" key="1">
    <citation type="submission" date="2020-07" db="EMBL/GenBank/DDBJ databases">
        <title>Draft Genome Sequence of a Deep-Sea Yeast, Naganishia (Cryptococcus) liquefaciens strain N6.</title>
        <authorList>
            <person name="Han Y.W."/>
            <person name="Kajitani R."/>
            <person name="Morimoto H."/>
            <person name="Parhat M."/>
            <person name="Tsubouchi H."/>
            <person name="Bakenova O."/>
            <person name="Ogata M."/>
            <person name="Argunhan B."/>
            <person name="Aoki R."/>
            <person name="Kajiwara S."/>
            <person name="Itoh T."/>
            <person name="Iwasaki H."/>
        </authorList>
    </citation>
    <scope>NUCLEOTIDE SEQUENCE</scope>
    <source>
        <strain evidence="10">N6</strain>
    </source>
</reference>
<dbReference type="Pfam" id="PF02537">
    <property type="entry name" value="CRCB"/>
    <property type="match status" value="2"/>
</dbReference>
<comment type="subcellular location">
    <subcellularLocation>
        <location evidence="2">Cell membrane</location>
        <topology evidence="2">Multi-pass membrane protein</topology>
    </subcellularLocation>
</comment>
<comment type="caution">
    <text evidence="10">The sequence shown here is derived from an EMBL/GenBank/DDBJ whole genome shotgun (WGS) entry which is preliminary data.</text>
</comment>
<feature type="transmembrane region" description="Helical" evidence="9">
    <location>
        <begin position="67"/>
        <end position="86"/>
    </location>
</feature>
<evidence type="ECO:0000256" key="2">
    <source>
        <dbReference type="ARBA" id="ARBA00004651"/>
    </source>
</evidence>
<evidence type="ECO:0000256" key="1">
    <source>
        <dbReference type="ARBA" id="ARBA00002598"/>
    </source>
</evidence>
<comment type="catalytic activity">
    <reaction evidence="8">
        <text>fluoride(in) = fluoride(out)</text>
        <dbReference type="Rhea" id="RHEA:76159"/>
        <dbReference type="ChEBI" id="CHEBI:17051"/>
    </reaction>
    <physiologicalReaction direction="left-to-right" evidence="8">
        <dbReference type="Rhea" id="RHEA:76160"/>
    </physiologicalReaction>
</comment>
<dbReference type="PANTHER" id="PTHR28259">
    <property type="entry name" value="FLUORIDE EXPORT PROTEIN 1-RELATED"/>
    <property type="match status" value="1"/>
</dbReference>
<comment type="similarity">
    <text evidence="7">Belongs to the fluoride channel Fluc/FEX (TC 1.A.43) family.</text>
</comment>
<dbReference type="GO" id="GO:0005886">
    <property type="term" value="C:plasma membrane"/>
    <property type="evidence" value="ECO:0007669"/>
    <property type="project" value="UniProtKB-SubCell"/>
</dbReference>
<feature type="transmembrane region" description="Helical" evidence="9">
    <location>
        <begin position="36"/>
        <end position="55"/>
    </location>
</feature>
<feature type="transmembrane region" description="Helical" evidence="9">
    <location>
        <begin position="302"/>
        <end position="323"/>
    </location>
</feature>
<evidence type="ECO:0000256" key="9">
    <source>
        <dbReference type="SAM" id="Phobius"/>
    </source>
</evidence>
<gene>
    <name evidence="10" type="ORF">NliqN6_2108</name>
</gene>
<evidence type="ECO:0000256" key="5">
    <source>
        <dbReference type="ARBA" id="ARBA00022989"/>
    </source>
</evidence>
<protein>
    <submittedName>
        <fullName evidence="10">Uncharacterized protein</fullName>
    </submittedName>
</protein>
<feature type="transmembrane region" description="Helical" evidence="9">
    <location>
        <begin position="171"/>
        <end position="193"/>
    </location>
</feature>
<proteinExistence type="inferred from homology"/>
<dbReference type="AlphaFoldDB" id="A0A8H3YFH9"/>
<feature type="transmembrane region" description="Helical" evidence="9">
    <location>
        <begin position="233"/>
        <end position="254"/>
    </location>
</feature>
<dbReference type="Proteomes" id="UP000620104">
    <property type="component" value="Unassembled WGS sequence"/>
</dbReference>
<evidence type="ECO:0000256" key="6">
    <source>
        <dbReference type="ARBA" id="ARBA00023136"/>
    </source>
</evidence>
<dbReference type="EMBL" id="BLZA01000013">
    <property type="protein sequence ID" value="GHJ85706.1"/>
    <property type="molecule type" value="Genomic_DNA"/>
</dbReference>
<evidence type="ECO:0000256" key="4">
    <source>
        <dbReference type="ARBA" id="ARBA00022692"/>
    </source>
</evidence>
<evidence type="ECO:0000313" key="10">
    <source>
        <dbReference type="EMBL" id="GHJ85706.1"/>
    </source>
</evidence>
<organism evidence="10 11">
    <name type="scientific">Naganishia liquefaciens</name>
    <dbReference type="NCBI Taxonomy" id="104408"/>
    <lineage>
        <taxon>Eukaryota</taxon>
        <taxon>Fungi</taxon>
        <taxon>Dikarya</taxon>
        <taxon>Basidiomycota</taxon>
        <taxon>Agaricomycotina</taxon>
        <taxon>Tremellomycetes</taxon>
        <taxon>Filobasidiales</taxon>
        <taxon>Filobasidiaceae</taxon>
        <taxon>Naganishia</taxon>
    </lineage>
</organism>
<dbReference type="InterPro" id="IPR003691">
    <property type="entry name" value="FluC"/>
</dbReference>
<evidence type="ECO:0000256" key="8">
    <source>
        <dbReference type="ARBA" id="ARBA00035585"/>
    </source>
</evidence>
<comment type="function">
    <text evidence="1">Fluoride channel required for the rapid expulsion of cytoplasmic fluoride.</text>
</comment>
<feature type="transmembrane region" description="Helical" evidence="9">
    <location>
        <begin position="205"/>
        <end position="221"/>
    </location>
</feature>
<feature type="transmembrane region" description="Helical" evidence="9">
    <location>
        <begin position="110"/>
        <end position="138"/>
    </location>
</feature>
<evidence type="ECO:0000256" key="7">
    <source>
        <dbReference type="ARBA" id="ARBA00035120"/>
    </source>
</evidence>
<dbReference type="PANTHER" id="PTHR28259:SF1">
    <property type="entry name" value="FLUORIDE EXPORT PROTEIN 1-RELATED"/>
    <property type="match status" value="1"/>
</dbReference>